<dbReference type="EMBL" id="AWQX01000401">
    <property type="protein sequence ID" value="EST17915.1"/>
    <property type="molecule type" value="Genomic_DNA"/>
</dbReference>
<dbReference type="PATRIC" id="fig|1352936.5.peg.9602"/>
<evidence type="ECO:0000313" key="1">
    <source>
        <dbReference type="EMBL" id="EST17915.1"/>
    </source>
</evidence>
<keyword evidence="2" id="KW-1185">Reference proteome</keyword>
<name>V6JDJ4_STRRC</name>
<geneLocation type="plasmid" evidence="1 2">
    <name>pSros1</name>
</geneLocation>
<evidence type="ECO:0000313" key="2">
    <source>
        <dbReference type="Proteomes" id="UP000017984"/>
    </source>
</evidence>
<sequence length="177" mass="19595">MARPSALRRLITMLAKLHRRRSPAPARSVPQRPAEPPLAAAPLVDAKMLVRTERARAALGRIMELDQSAEPTWFARVRAGETVSVTADQWQQVSDYLQGVPAEFVLSDAAVTDLLERIEVAEELMDLRQQGVRVHPCRGSIISAAAARDLLAIARQAQANEANRRNHQPPSTRTEVR</sequence>
<gene>
    <name evidence="1" type="ORF">M878_46175</name>
</gene>
<dbReference type="AlphaFoldDB" id="V6JDJ4"/>
<dbReference type="HOGENOM" id="CLU_1517140_0_0_11"/>
<dbReference type="Proteomes" id="UP000017984">
    <property type="component" value="Plasmid pSros1"/>
</dbReference>
<protein>
    <submittedName>
        <fullName evidence="1">Uncharacterized protein</fullName>
    </submittedName>
</protein>
<organism evidence="1 2">
    <name type="scientific">Streptomyces roseochromogenus subsp. oscitans DS 12.976</name>
    <dbReference type="NCBI Taxonomy" id="1352936"/>
    <lineage>
        <taxon>Bacteria</taxon>
        <taxon>Bacillati</taxon>
        <taxon>Actinomycetota</taxon>
        <taxon>Actinomycetes</taxon>
        <taxon>Kitasatosporales</taxon>
        <taxon>Streptomycetaceae</taxon>
        <taxon>Streptomyces</taxon>
    </lineage>
</organism>
<keyword evidence="1" id="KW-0614">Plasmid</keyword>
<comment type="caution">
    <text evidence="1">The sequence shown here is derived from an EMBL/GenBank/DDBJ whole genome shotgun (WGS) entry which is preliminary data.</text>
</comment>
<proteinExistence type="predicted"/>
<reference evidence="1 2" key="1">
    <citation type="journal article" date="2014" name="Genome Announc.">
        <title>Draft Genome Sequence of Streptomyces roseochromogenes subsp. oscitans DS 12.976, Producer of the Aminocoumarin Antibiotic Clorobiocin.</title>
        <authorList>
            <person name="Ruckert C."/>
            <person name="Kalinowski J."/>
            <person name="Heide L."/>
            <person name="Apel A.K."/>
        </authorList>
    </citation>
    <scope>NUCLEOTIDE SEQUENCE [LARGE SCALE GENOMIC DNA]</scope>
    <source>
        <strain evidence="1 2">DS 12.976</strain>
        <plasmid evidence="1">pSros1</plasmid>
    </source>
</reference>
<accession>V6JDJ4</accession>